<feature type="transmembrane region" description="Helical" evidence="7">
    <location>
        <begin position="232"/>
        <end position="250"/>
    </location>
</feature>
<evidence type="ECO:0000256" key="3">
    <source>
        <dbReference type="ARBA" id="ARBA00022475"/>
    </source>
</evidence>
<evidence type="ECO:0000313" key="8">
    <source>
        <dbReference type="EMBL" id="GAW94657.1"/>
    </source>
</evidence>
<organism evidence="8 9">
    <name type="scientific">Colwellia marinimaniae</name>
    <dbReference type="NCBI Taxonomy" id="1513592"/>
    <lineage>
        <taxon>Bacteria</taxon>
        <taxon>Pseudomonadati</taxon>
        <taxon>Pseudomonadota</taxon>
        <taxon>Gammaproteobacteria</taxon>
        <taxon>Alteromonadales</taxon>
        <taxon>Colwelliaceae</taxon>
        <taxon>Colwellia</taxon>
    </lineage>
</organism>
<evidence type="ECO:0000256" key="1">
    <source>
        <dbReference type="ARBA" id="ARBA00004651"/>
    </source>
</evidence>
<comment type="caution">
    <text evidence="8">The sequence shown here is derived from an EMBL/GenBank/DDBJ whole genome shotgun (WGS) entry which is preliminary data.</text>
</comment>
<feature type="transmembrane region" description="Helical" evidence="7">
    <location>
        <begin position="257"/>
        <end position="273"/>
    </location>
</feature>
<dbReference type="EMBL" id="BDQM01000001">
    <property type="protein sequence ID" value="GAW94657.1"/>
    <property type="molecule type" value="Genomic_DNA"/>
</dbReference>
<name>A0ABQ0MR40_9GAMM</name>
<dbReference type="Gene3D" id="1.10.3430.10">
    <property type="entry name" value="Ammonium transporter AmtB like domains"/>
    <property type="match status" value="1"/>
</dbReference>
<dbReference type="Pfam" id="PF03253">
    <property type="entry name" value="UT"/>
    <property type="match status" value="1"/>
</dbReference>
<evidence type="ECO:0000256" key="2">
    <source>
        <dbReference type="ARBA" id="ARBA00005914"/>
    </source>
</evidence>
<feature type="transmembrane region" description="Helical" evidence="7">
    <location>
        <begin position="71"/>
        <end position="88"/>
    </location>
</feature>
<proteinExistence type="inferred from homology"/>
<keyword evidence="9" id="KW-1185">Reference proteome</keyword>
<dbReference type="Proteomes" id="UP000197068">
    <property type="component" value="Unassembled WGS sequence"/>
</dbReference>
<gene>
    <name evidence="8" type="ORF">MTCD1_00254</name>
</gene>
<keyword evidence="4 7" id="KW-0812">Transmembrane</keyword>
<comment type="subcellular location">
    <subcellularLocation>
        <location evidence="1">Cell membrane</location>
        <topology evidence="1">Multi-pass membrane protein</topology>
    </subcellularLocation>
</comment>
<keyword evidence="6 7" id="KW-0472">Membrane</keyword>
<feature type="transmembrane region" description="Helical" evidence="7">
    <location>
        <begin position="41"/>
        <end position="59"/>
    </location>
</feature>
<comment type="similarity">
    <text evidence="2">Belongs to the urea transporter family.</text>
</comment>
<evidence type="ECO:0000313" key="9">
    <source>
        <dbReference type="Proteomes" id="UP000197068"/>
    </source>
</evidence>
<evidence type="ECO:0000256" key="5">
    <source>
        <dbReference type="ARBA" id="ARBA00022989"/>
    </source>
</evidence>
<sequence>MTLPFKQFYKSFLRSFGQVMLQGNAITGLLFLLGIGLSSPTMLLGSILATISGLAVAKLCRFDLTTMENGLYGFNAVLVGVAVFYFLPVSLTSLLIVIFGGAFSTALTHFMLVRLTSVPAFTTPFILSTWGLLLFIDYAKLSTVPSTVSSTVLSSDLAGYSFSGLNSATLVDYFQASMRGISQVMLQDYWLTGVFFLCAIFIHCRTAALWAFIGSTVGLLLATGFNFPHEKVMMGLYGFNSCLVAIALVGRYENKPWLIMLAILLAVVFTRAFEWLSIPALTAPFVISTLLIIALVNIHRSYADKRKAQHNLQ</sequence>
<reference evidence="8 9" key="1">
    <citation type="submission" date="2017-06" db="EMBL/GenBank/DDBJ databases">
        <title>Whole Genome Sequences of Colwellia marinimaniae MTCD1.</title>
        <authorList>
            <person name="Kusumoto H."/>
            <person name="Inoue M."/>
            <person name="Tanikawa K."/>
            <person name="Maeji H."/>
            <person name="Cameron J.H."/>
            <person name="Bartlett D.H."/>
        </authorList>
    </citation>
    <scope>NUCLEOTIDE SEQUENCE [LARGE SCALE GENOMIC DNA]</scope>
    <source>
        <strain evidence="8 9">MTCD1</strain>
    </source>
</reference>
<dbReference type="InterPro" id="IPR004937">
    <property type="entry name" value="Urea_transporter"/>
</dbReference>
<accession>A0ABQ0MR40</accession>
<dbReference type="PANTHER" id="PTHR10464:SF4">
    <property type="entry name" value="UREA TRANSPORTER"/>
    <property type="match status" value="1"/>
</dbReference>
<evidence type="ECO:0000256" key="4">
    <source>
        <dbReference type="ARBA" id="ARBA00022692"/>
    </source>
</evidence>
<keyword evidence="3" id="KW-1003">Cell membrane</keyword>
<dbReference type="RefSeq" id="WP_057182277.1">
    <property type="nucleotide sequence ID" value="NZ_BDQM01000001.1"/>
</dbReference>
<evidence type="ECO:0000256" key="7">
    <source>
        <dbReference type="SAM" id="Phobius"/>
    </source>
</evidence>
<evidence type="ECO:0000256" key="6">
    <source>
        <dbReference type="ARBA" id="ARBA00023136"/>
    </source>
</evidence>
<feature type="transmembrane region" description="Helical" evidence="7">
    <location>
        <begin position="189"/>
        <end position="212"/>
    </location>
</feature>
<feature type="transmembrane region" description="Helical" evidence="7">
    <location>
        <begin position="120"/>
        <end position="139"/>
    </location>
</feature>
<feature type="transmembrane region" description="Helical" evidence="7">
    <location>
        <begin position="279"/>
        <end position="298"/>
    </location>
</feature>
<keyword evidence="5 7" id="KW-1133">Transmembrane helix</keyword>
<dbReference type="InterPro" id="IPR029020">
    <property type="entry name" value="Ammonium/urea_transptr"/>
</dbReference>
<dbReference type="PIRSF" id="PIRSF016502">
    <property type="entry name" value="Urea_transporter"/>
    <property type="match status" value="1"/>
</dbReference>
<protein>
    <submittedName>
        <fullName evidence="8">Urea transporter</fullName>
    </submittedName>
</protein>
<dbReference type="PANTHER" id="PTHR10464">
    <property type="entry name" value="UREA TRANSPORTER"/>
    <property type="match status" value="1"/>
</dbReference>